<keyword evidence="3" id="KW-1185">Reference proteome</keyword>
<sequence length="94" mass="10025">MPKGYVIFTEAVKDPEGMKAYAKAAGPATSGVRVLAVDSNPETLEGDWHGDQTVILEFDSVEAARAWYNSPEYGKAKPLRQAAADTNVAIISGL</sequence>
<reference evidence="2 3" key="1">
    <citation type="submission" date="2020-08" db="EMBL/GenBank/DDBJ databases">
        <title>Sequencing the genomes of 1000 actinobacteria strains.</title>
        <authorList>
            <person name="Klenk H.-P."/>
        </authorList>
    </citation>
    <scope>NUCLEOTIDE SEQUENCE [LARGE SCALE GENOMIC DNA]</scope>
    <source>
        <strain evidence="2 3">DSM 43582</strain>
    </source>
</reference>
<dbReference type="InterPro" id="IPR011008">
    <property type="entry name" value="Dimeric_a/b-barrel"/>
</dbReference>
<dbReference type="PANTHER" id="PTHR41521">
    <property type="match status" value="1"/>
</dbReference>
<evidence type="ECO:0000313" key="2">
    <source>
        <dbReference type="EMBL" id="MBB5915405.1"/>
    </source>
</evidence>
<dbReference type="InterPro" id="IPR010753">
    <property type="entry name" value="DUF1330"/>
</dbReference>
<evidence type="ECO:0000313" key="3">
    <source>
        <dbReference type="Proteomes" id="UP000540412"/>
    </source>
</evidence>
<dbReference type="AlphaFoldDB" id="A0A7W9UK67"/>
<dbReference type="SUPFAM" id="SSF54909">
    <property type="entry name" value="Dimeric alpha+beta barrel"/>
    <property type="match status" value="1"/>
</dbReference>
<gene>
    <name evidence="2" type="ORF">BJY24_004317</name>
</gene>
<comment type="caution">
    <text evidence="2">The sequence shown here is derived from an EMBL/GenBank/DDBJ whole genome shotgun (WGS) entry which is preliminary data.</text>
</comment>
<dbReference type="PANTHER" id="PTHR41521:SF4">
    <property type="entry name" value="BLR0684 PROTEIN"/>
    <property type="match status" value="1"/>
</dbReference>
<evidence type="ECO:0000259" key="1">
    <source>
        <dbReference type="Pfam" id="PF07045"/>
    </source>
</evidence>
<dbReference type="Pfam" id="PF07045">
    <property type="entry name" value="DUF1330"/>
    <property type="match status" value="1"/>
</dbReference>
<feature type="domain" description="DUF1330" evidence="1">
    <location>
        <begin position="3"/>
        <end position="93"/>
    </location>
</feature>
<organism evidence="2 3">
    <name type="scientific">Nocardia transvalensis</name>
    <dbReference type="NCBI Taxonomy" id="37333"/>
    <lineage>
        <taxon>Bacteria</taxon>
        <taxon>Bacillati</taxon>
        <taxon>Actinomycetota</taxon>
        <taxon>Actinomycetes</taxon>
        <taxon>Mycobacteriales</taxon>
        <taxon>Nocardiaceae</taxon>
        <taxon>Nocardia</taxon>
    </lineage>
</organism>
<accession>A0A7W9UK67</accession>
<name>A0A7W9UK67_9NOCA</name>
<dbReference type="EMBL" id="JACHIT010000002">
    <property type="protein sequence ID" value="MBB5915405.1"/>
    <property type="molecule type" value="Genomic_DNA"/>
</dbReference>
<dbReference type="Gene3D" id="3.30.70.100">
    <property type="match status" value="1"/>
</dbReference>
<proteinExistence type="predicted"/>
<dbReference type="RefSeq" id="WP_040749067.1">
    <property type="nucleotide sequence ID" value="NZ_JACHIT010000002.1"/>
</dbReference>
<protein>
    <submittedName>
        <fullName evidence="2">Uncharacterized protein (DUF1330 family)</fullName>
    </submittedName>
</protein>
<dbReference type="Proteomes" id="UP000540412">
    <property type="component" value="Unassembled WGS sequence"/>
</dbReference>